<dbReference type="GO" id="GO:0003677">
    <property type="term" value="F:DNA binding"/>
    <property type="evidence" value="ECO:0007669"/>
    <property type="project" value="UniProtKB-KW"/>
</dbReference>
<dbReference type="EMBL" id="VNIQ01000008">
    <property type="protein sequence ID" value="TYQ01171.1"/>
    <property type="molecule type" value="Genomic_DNA"/>
</dbReference>
<keyword evidence="1" id="KW-0812">Transmembrane</keyword>
<comment type="caution">
    <text evidence="2">The sequence shown here is derived from an EMBL/GenBank/DDBJ whole genome shotgun (WGS) entry which is preliminary data.</text>
</comment>
<keyword evidence="1" id="KW-1133">Transmembrane helix</keyword>
<dbReference type="AlphaFoldDB" id="A0A652YIT7"/>
<protein>
    <submittedName>
        <fullName evidence="2">DNA-binding transcriptional regulator of glucitol operon</fullName>
    </submittedName>
</protein>
<keyword evidence="2" id="KW-0238">DNA-binding</keyword>
<accession>A0A652YIT7</accession>
<feature type="transmembrane region" description="Helical" evidence="1">
    <location>
        <begin position="45"/>
        <end position="65"/>
    </location>
</feature>
<evidence type="ECO:0000256" key="1">
    <source>
        <dbReference type="SAM" id="Phobius"/>
    </source>
</evidence>
<proteinExistence type="predicted"/>
<reference evidence="2" key="1">
    <citation type="submission" date="2019-07" db="EMBL/GenBank/DDBJ databases">
        <title>Genomic Encyclopedia of Type Strains, Phase IV (KMG-IV): sequencing the most valuable type-strain genomes for metagenomic binning, comparative biology and taxonomic classification.</title>
        <authorList>
            <person name="Goeker M."/>
        </authorList>
    </citation>
    <scope>NUCLEOTIDE SEQUENCE</scope>
    <source>
        <strain evidence="2">DSM 44596</strain>
    </source>
</reference>
<sequence length="169" mass="18980">MALFGIYDTPWHGIYDTVSEIAGRGTIALRYRRSVSKKPTKSRPALILLVLVSAAVCLSLGWWQWERFEAVGGSGQNLGYALQWPLFAAFVVYAYRKFVQLEDADPDEVEAEEAAAEPREIPADLLPQRPRAQFGDAELDADDPEARQMLEYNDYLAQLAAREPDRSTT</sequence>
<name>A0A652YIT7_NOCGL</name>
<gene>
    <name evidence="2" type="ORF">FNL38_10819</name>
</gene>
<keyword evidence="1" id="KW-0472">Membrane</keyword>
<evidence type="ECO:0000313" key="2">
    <source>
        <dbReference type="EMBL" id="TYQ01171.1"/>
    </source>
</evidence>
<organism evidence="2">
    <name type="scientific">Nocardia globerula</name>
    <dbReference type="NCBI Taxonomy" id="1818"/>
    <lineage>
        <taxon>Bacteria</taxon>
        <taxon>Bacillati</taxon>
        <taxon>Actinomycetota</taxon>
        <taxon>Actinomycetes</taxon>
        <taxon>Mycobacteriales</taxon>
        <taxon>Nocardiaceae</taxon>
        <taxon>Nocardia</taxon>
    </lineage>
</organism>
<feature type="transmembrane region" description="Helical" evidence="1">
    <location>
        <begin position="77"/>
        <end position="95"/>
    </location>
</feature>